<evidence type="ECO:0000259" key="7">
    <source>
        <dbReference type="PROSITE" id="PS50067"/>
    </source>
</evidence>
<dbReference type="SMART" id="SM00129">
    <property type="entry name" value="KISc"/>
    <property type="match status" value="1"/>
</dbReference>
<dbReference type="GO" id="GO:0005524">
    <property type="term" value="F:ATP binding"/>
    <property type="evidence" value="ECO:0007669"/>
    <property type="project" value="InterPro"/>
</dbReference>
<dbReference type="GO" id="GO:0072686">
    <property type="term" value="C:mitotic spindle"/>
    <property type="evidence" value="ECO:0007669"/>
    <property type="project" value="TreeGrafter"/>
</dbReference>
<dbReference type="GO" id="GO:0005876">
    <property type="term" value="C:spindle microtubule"/>
    <property type="evidence" value="ECO:0007669"/>
    <property type="project" value="TreeGrafter"/>
</dbReference>
<dbReference type="GO" id="GO:0000073">
    <property type="term" value="P:initial mitotic spindle pole body separation"/>
    <property type="evidence" value="ECO:0007669"/>
    <property type="project" value="TreeGrafter"/>
</dbReference>
<dbReference type="Gene3D" id="3.40.850.10">
    <property type="entry name" value="Kinesin motor domain"/>
    <property type="match status" value="1"/>
</dbReference>
<dbReference type="PANTHER" id="PTHR47970">
    <property type="entry name" value="KINESIN-LIKE PROTEIN KIF11"/>
    <property type="match status" value="1"/>
</dbReference>
<dbReference type="InterPro" id="IPR047149">
    <property type="entry name" value="KIF11-like"/>
</dbReference>
<keyword evidence="8" id="KW-0378">Hydrolase</keyword>
<keyword evidence="3" id="KW-0505">Motor protein</keyword>
<comment type="caution">
    <text evidence="5">Lacks conserved residue(s) required for the propagation of feature annotation.</text>
</comment>
<evidence type="ECO:0000256" key="3">
    <source>
        <dbReference type="ARBA" id="ARBA00023175"/>
    </source>
</evidence>
<comment type="similarity">
    <text evidence="5">Belongs to the TRAFAC class myosin-kinesin ATPase superfamily. Kinesin family.</text>
</comment>
<keyword evidence="4" id="KW-0206">Cytoskeleton</keyword>
<evidence type="ECO:0000256" key="6">
    <source>
        <dbReference type="SAM" id="Phobius"/>
    </source>
</evidence>
<dbReference type="InterPro" id="IPR001752">
    <property type="entry name" value="Kinesin_motor_dom"/>
</dbReference>
<comment type="caution">
    <text evidence="8">The sequence shown here is derived from an EMBL/GenBank/DDBJ whole genome shotgun (WGS) entry which is preliminary data.</text>
</comment>
<feature type="transmembrane region" description="Helical" evidence="6">
    <location>
        <begin position="276"/>
        <end position="298"/>
    </location>
</feature>
<evidence type="ECO:0000256" key="1">
    <source>
        <dbReference type="ARBA" id="ARBA00004245"/>
    </source>
</evidence>
<dbReference type="GO" id="GO:0008574">
    <property type="term" value="F:plus-end-directed microtubule motor activity"/>
    <property type="evidence" value="ECO:0007669"/>
    <property type="project" value="TreeGrafter"/>
</dbReference>
<evidence type="ECO:0000313" key="9">
    <source>
        <dbReference type="Proteomes" id="UP000673691"/>
    </source>
</evidence>
<dbReference type="Proteomes" id="UP000673691">
    <property type="component" value="Unassembled WGS sequence"/>
</dbReference>
<evidence type="ECO:0000256" key="4">
    <source>
        <dbReference type="ARBA" id="ARBA00023212"/>
    </source>
</evidence>
<gene>
    <name evidence="8" type="ORF">BJ554DRAFT_4661</name>
</gene>
<reference evidence="8 9" key="1">
    <citation type="journal article" name="Sci. Rep.">
        <title>Genome-scale phylogenetic analyses confirm Olpidium as the closest living zoosporic fungus to the non-flagellated, terrestrial fungi.</title>
        <authorList>
            <person name="Chang Y."/>
            <person name="Rochon D."/>
            <person name="Sekimoto S."/>
            <person name="Wang Y."/>
            <person name="Chovatia M."/>
            <person name="Sandor L."/>
            <person name="Salamov A."/>
            <person name="Grigoriev I.V."/>
            <person name="Stajich J.E."/>
            <person name="Spatafora J.W."/>
        </authorList>
    </citation>
    <scope>NUCLEOTIDE SEQUENCE [LARGE SCALE GENOMIC DNA]</scope>
    <source>
        <strain evidence="8">S191</strain>
    </source>
</reference>
<proteinExistence type="inferred from homology"/>
<dbReference type="GO" id="GO:0005634">
    <property type="term" value="C:nucleus"/>
    <property type="evidence" value="ECO:0007669"/>
    <property type="project" value="TreeGrafter"/>
</dbReference>
<organism evidence="8 9">
    <name type="scientific">Olpidium bornovanus</name>
    <dbReference type="NCBI Taxonomy" id="278681"/>
    <lineage>
        <taxon>Eukaryota</taxon>
        <taxon>Fungi</taxon>
        <taxon>Fungi incertae sedis</taxon>
        <taxon>Olpidiomycota</taxon>
        <taxon>Olpidiomycotina</taxon>
        <taxon>Olpidiomycetes</taxon>
        <taxon>Olpidiales</taxon>
        <taxon>Olpidiaceae</taxon>
        <taxon>Olpidium</taxon>
    </lineage>
</organism>
<name>A0A8H8DEI0_9FUNG</name>
<dbReference type="AlphaFoldDB" id="A0A8H8DEI0"/>
<dbReference type="GO" id="GO:0007018">
    <property type="term" value="P:microtubule-based movement"/>
    <property type="evidence" value="ECO:0007669"/>
    <property type="project" value="InterPro"/>
</dbReference>
<accession>A0A8H8DEI0</accession>
<comment type="subcellular location">
    <subcellularLocation>
        <location evidence="1">Cytoplasm</location>
        <location evidence="1">Cytoskeleton</location>
    </subcellularLocation>
</comment>
<evidence type="ECO:0000256" key="5">
    <source>
        <dbReference type="PROSITE-ProRule" id="PRU00283"/>
    </source>
</evidence>
<evidence type="ECO:0000256" key="2">
    <source>
        <dbReference type="ARBA" id="ARBA00022490"/>
    </source>
</evidence>
<feature type="domain" description="Kinesin motor" evidence="7">
    <location>
        <begin position="148"/>
        <end position="325"/>
    </location>
</feature>
<sequence>EGSENGARYFLAGTRGPISRDTSGFTVNPIPSDGGPGAGAGVGGKTVARIFPPSSAPLGGENGCVKISPAAAGDPLTPSHVPHRGRNAREIRDGSLVVAQAHGPNTLVVRPNPADRSASRSYAFDAVYGSEASQQRIFDDVVKPMLEEGRLENAESSPGANEGIIPRALRHIFSVLESNVVDYSVIISYLELYNEQLKDLLAPPEDEPQKLRIFEDGSRKASYVQGLGEREIRDVMAGIRALKAGSLKRRTAATKRKDKSRCCYACNSETLSESCMIYVVSPFVYPASGFFILFYFFLFRLALAQPLSYNFHDHCLHGGSHAGQR</sequence>
<keyword evidence="6" id="KW-0812">Transmembrane</keyword>
<dbReference type="GO" id="GO:0008017">
    <property type="term" value="F:microtubule binding"/>
    <property type="evidence" value="ECO:0007669"/>
    <property type="project" value="InterPro"/>
</dbReference>
<evidence type="ECO:0000313" key="8">
    <source>
        <dbReference type="EMBL" id="KAG5455799.1"/>
    </source>
</evidence>
<keyword evidence="2" id="KW-0963">Cytoplasm</keyword>
<dbReference type="EMBL" id="JAEFCI010012774">
    <property type="protein sequence ID" value="KAG5455799.1"/>
    <property type="molecule type" value="Genomic_DNA"/>
</dbReference>
<dbReference type="InterPro" id="IPR036961">
    <property type="entry name" value="Kinesin_motor_dom_sf"/>
</dbReference>
<dbReference type="GO" id="GO:0016787">
    <property type="term" value="F:hydrolase activity"/>
    <property type="evidence" value="ECO:0007669"/>
    <property type="project" value="UniProtKB-KW"/>
</dbReference>
<dbReference type="Pfam" id="PF00225">
    <property type="entry name" value="Kinesin"/>
    <property type="match status" value="1"/>
</dbReference>
<dbReference type="InterPro" id="IPR027417">
    <property type="entry name" value="P-loop_NTPase"/>
</dbReference>
<keyword evidence="6" id="KW-1133">Transmembrane helix</keyword>
<dbReference type="OrthoDB" id="3176171at2759"/>
<dbReference type="SUPFAM" id="SSF52540">
    <property type="entry name" value="P-loop containing nucleoside triphosphate hydrolases"/>
    <property type="match status" value="1"/>
</dbReference>
<feature type="non-terminal residue" evidence="8">
    <location>
        <position position="1"/>
    </location>
</feature>
<dbReference type="PROSITE" id="PS50067">
    <property type="entry name" value="KINESIN_MOTOR_2"/>
    <property type="match status" value="1"/>
</dbReference>
<dbReference type="PANTHER" id="PTHR47970:SF12">
    <property type="entry name" value="KINESIN FAMILY MEMBER 11"/>
    <property type="match status" value="1"/>
</dbReference>
<keyword evidence="9" id="KW-1185">Reference proteome</keyword>
<keyword evidence="6" id="KW-0472">Membrane</keyword>
<protein>
    <submittedName>
        <fullName evidence="8">P-loop containing nucleoside triphosphate hydrolase protein</fullName>
    </submittedName>
</protein>